<comment type="caution">
    <text evidence="1">The sequence shown here is derived from an EMBL/GenBank/DDBJ whole genome shotgun (WGS) entry which is preliminary data.</text>
</comment>
<evidence type="ECO:0000313" key="2">
    <source>
        <dbReference type="Proteomes" id="UP001203297"/>
    </source>
</evidence>
<reference evidence="1" key="1">
    <citation type="journal article" date="2022" name="New Phytol.">
        <title>Evolutionary transition to the ectomycorrhizal habit in the genomes of a hyperdiverse lineage of mushroom-forming fungi.</title>
        <authorList>
            <person name="Looney B."/>
            <person name="Miyauchi S."/>
            <person name="Morin E."/>
            <person name="Drula E."/>
            <person name="Courty P.E."/>
            <person name="Kohler A."/>
            <person name="Kuo A."/>
            <person name="LaButti K."/>
            <person name="Pangilinan J."/>
            <person name="Lipzen A."/>
            <person name="Riley R."/>
            <person name="Andreopoulos W."/>
            <person name="He G."/>
            <person name="Johnson J."/>
            <person name="Nolan M."/>
            <person name="Tritt A."/>
            <person name="Barry K.W."/>
            <person name="Grigoriev I.V."/>
            <person name="Nagy L.G."/>
            <person name="Hibbett D."/>
            <person name="Henrissat B."/>
            <person name="Matheny P.B."/>
            <person name="Labbe J."/>
            <person name="Martin F.M."/>
        </authorList>
    </citation>
    <scope>NUCLEOTIDE SEQUENCE</scope>
    <source>
        <strain evidence="1">BPL690</strain>
    </source>
</reference>
<dbReference type="AlphaFoldDB" id="A0AAD4QQV7"/>
<name>A0AAD4QQV7_9AGAM</name>
<dbReference type="EMBL" id="WTXG01000005">
    <property type="protein sequence ID" value="KAI0305551.1"/>
    <property type="molecule type" value="Genomic_DNA"/>
</dbReference>
<dbReference type="Proteomes" id="UP001203297">
    <property type="component" value="Unassembled WGS sequence"/>
</dbReference>
<accession>A0AAD4QQV7</accession>
<organism evidence="1 2">
    <name type="scientific">Multifurca ochricompacta</name>
    <dbReference type="NCBI Taxonomy" id="376703"/>
    <lineage>
        <taxon>Eukaryota</taxon>
        <taxon>Fungi</taxon>
        <taxon>Dikarya</taxon>
        <taxon>Basidiomycota</taxon>
        <taxon>Agaricomycotina</taxon>
        <taxon>Agaricomycetes</taxon>
        <taxon>Russulales</taxon>
        <taxon>Russulaceae</taxon>
        <taxon>Multifurca</taxon>
    </lineage>
</organism>
<gene>
    <name evidence="1" type="ORF">B0F90DRAFT_1699000</name>
</gene>
<keyword evidence="2" id="KW-1185">Reference proteome</keyword>
<evidence type="ECO:0000313" key="1">
    <source>
        <dbReference type="EMBL" id="KAI0305551.1"/>
    </source>
</evidence>
<sequence>FNDAPPSYQHALQSSSINIKPTSDPSLTSALDNRLQRYPKTRTKPTVPSRWLPTSIFGLSKTAKQVRGTTQSLLRDLLSQARPSEHEWLSVLASCAEACSAQGLNFSALLQEPFIEGHLPVYWAILKRPVAPVKVDHTTPPGDPDSFVLTILDASLPLNAQSVADARLACMAVSDNALFVRLGQRFDGFSQRLGTDKVLLGGTDAIDSVSVDEQVDVSRAFTVRLSITQFQLRMRVSKLARVEFIARGRSKIPSSLSTHRTCCALLC</sequence>
<proteinExistence type="predicted"/>
<protein>
    <submittedName>
        <fullName evidence="1">Uncharacterized protein</fullName>
    </submittedName>
</protein>
<feature type="non-terminal residue" evidence="1">
    <location>
        <position position="1"/>
    </location>
</feature>